<evidence type="ECO:0000313" key="3">
    <source>
        <dbReference type="Proteomes" id="UP001397290"/>
    </source>
</evidence>
<reference evidence="2 3" key="1">
    <citation type="submission" date="2020-02" db="EMBL/GenBank/DDBJ databases">
        <title>Comparative genomics of the hypocrealean fungal genus Beauvera.</title>
        <authorList>
            <person name="Showalter D.N."/>
            <person name="Bushley K.E."/>
            <person name="Rehner S.A."/>
        </authorList>
    </citation>
    <scope>NUCLEOTIDE SEQUENCE [LARGE SCALE GENOMIC DNA]</scope>
    <source>
        <strain evidence="2 3">ARSEF4384</strain>
    </source>
</reference>
<gene>
    <name evidence="2" type="ORF">G3M48_004474</name>
</gene>
<dbReference type="AlphaFoldDB" id="A0AAW0RTD2"/>
<name>A0AAW0RTD2_9HYPO</name>
<evidence type="ECO:0000313" key="2">
    <source>
        <dbReference type="EMBL" id="KAK8145415.1"/>
    </source>
</evidence>
<evidence type="ECO:0000256" key="1">
    <source>
        <dbReference type="SAM" id="MobiDB-lite"/>
    </source>
</evidence>
<feature type="region of interest" description="Disordered" evidence="1">
    <location>
        <begin position="76"/>
        <end position="107"/>
    </location>
</feature>
<proteinExistence type="predicted"/>
<dbReference type="Proteomes" id="UP001397290">
    <property type="component" value="Unassembled WGS sequence"/>
</dbReference>
<organism evidence="2 3">
    <name type="scientific">Beauveria asiatica</name>
    <dbReference type="NCBI Taxonomy" id="1069075"/>
    <lineage>
        <taxon>Eukaryota</taxon>
        <taxon>Fungi</taxon>
        <taxon>Dikarya</taxon>
        <taxon>Ascomycota</taxon>
        <taxon>Pezizomycotina</taxon>
        <taxon>Sordariomycetes</taxon>
        <taxon>Hypocreomycetidae</taxon>
        <taxon>Hypocreales</taxon>
        <taxon>Cordycipitaceae</taxon>
        <taxon>Beauveria</taxon>
    </lineage>
</organism>
<protein>
    <submittedName>
        <fullName evidence="2">Uncharacterized protein</fullName>
    </submittedName>
</protein>
<sequence>MSGGLNTGYLGTRQRATPVKPLSSWSTFIADPGRLLPFTLDQVNESCTATPASPRPTRPRAGIRAQTGIRVRTEVWSRGGTGSRADVWARDPNQNSKHSHDMIQVYT</sequence>
<dbReference type="EMBL" id="JAAHCF010000292">
    <property type="protein sequence ID" value="KAK8145415.1"/>
    <property type="molecule type" value="Genomic_DNA"/>
</dbReference>
<accession>A0AAW0RTD2</accession>
<keyword evidence="3" id="KW-1185">Reference proteome</keyword>
<comment type="caution">
    <text evidence="2">The sequence shown here is derived from an EMBL/GenBank/DDBJ whole genome shotgun (WGS) entry which is preliminary data.</text>
</comment>